<comment type="caution">
    <text evidence="9">The sequence shown here is derived from an EMBL/GenBank/DDBJ whole genome shotgun (WGS) entry which is preliminary data.</text>
</comment>
<dbReference type="RefSeq" id="WP_204023415.1">
    <property type="nucleotide sequence ID" value="NZ_BOOW01000010.1"/>
</dbReference>
<evidence type="ECO:0000313" key="10">
    <source>
        <dbReference type="Proteomes" id="UP000606172"/>
    </source>
</evidence>
<sequence length="374" mass="39651">MPEHFLLVFAAALSTYLLVPPVRRLALGIGATPEVRDRDVHTTPIPRLGGLAMYAGLLCGLYLAVSVPMIEAKIGAVPLVTAFAVAGGVIVVVGFFDDLWGVDAFLKLGGQAMGAGILVHFDIRLKWIPWLDGTSYTLDTTLSAIVTVGLVVIVINAVNFIDGLDGLAAGVVAISAACIWLYSIILQQSLTGRGIVVAAVIAAALLGVCLGFLPHNFHPSRIFMGDTGSMLIGLTLAAAMISVTSDIPPEAIKEMNRFPIVLPVLLPIAVMALPLLDLLSAVIRRTSYGRSPFAPDRAHLHHRLLDIGNSHRRTVVIMYAWTALLGISTVTLAAGGVPVVVFPITVLIAITILALMAAPRWNRTGRHAAPTRPR</sequence>
<dbReference type="GO" id="GO:0005886">
    <property type="term" value="C:plasma membrane"/>
    <property type="evidence" value="ECO:0007669"/>
    <property type="project" value="UniProtKB-SubCell"/>
</dbReference>
<dbReference type="PANTHER" id="PTHR22926:SF3">
    <property type="entry name" value="UNDECAPRENYL-PHOSPHATE ALPHA-N-ACETYLGLUCOSAMINYL 1-PHOSPHATE TRANSFERASE"/>
    <property type="match status" value="1"/>
</dbReference>
<feature type="binding site" evidence="7">
    <location>
        <position position="226"/>
    </location>
    <ligand>
        <name>Mg(2+)</name>
        <dbReference type="ChEBI" id="CHEBI:18420"/>
    </ligand>
</feature>
<dbReference type="GO" id="GO:0071555">
    <property type="term" value="P:cell wall organization"/>
    <property type="evidence" value="ECO:0007669"/>
    <property type="project" value="TreeGrafter"/>
</dbReference>
<dbReference type="InterPro" id="IPR000715">
    <property type="entry name" value="Glycosyl_transferase_4"/>
</dbReference>
<dbReference type="PROSITE" id="PS01348">
    <property type="entry name" value="MRAY_2"/>
    <property type="match status" value="1"/>
</dbReference>
<keyword evidence="10" id="KW-1185">Reference proteome</keyword>
<dbReference type="GO" id="GO:0046872">
    <property type="term" value="F:metal ion binding"/>
    <property type="evidence" value="ECO:0007669"/>
    <property type="project" value="UniProtKB-KW"/>
</dbReference>
<keyword evidence="5 8" id="KW-1133">Transmembrane helix</keyword>
<feature type="transmembrane region" description="Helical" evidence="8">
    <location>
        <begin position="225"/>
        <end position="244"/>
    </location>
</feature>
<feature type="transmembrane region" description="Helical" evidence="8">
    <location>
        <begin position="167"/>
        <end position="186"/>
    </location>
</feature>
<feature type="transmembrane region" description="Helical" evidence="8">
    <location>
        <begin position="264"/>
        <end position="283"/>
    </location>
</feature>
<keyword evidence="7" id="KW-0460">Magnesium</keyword>
<evidence type="ECO:0000256" key="6">
    <source>
        <dbReference type="ARBA" id="ARBA00023136"/>
    </source>
</evidence>
<reference evidence="9" key="1">
    <citation type="submission" date="2021-01" db="EMBL/GenBank/DDBJ databases">
        <title>Whole genome shotgun sequence of Sinosporangium siamense NBRC 109515.</title>
        <authorList>
            <person name="Komaki H."/>
            <person name="Tamura T."/>
        </authorList>
    </citation>
    <scope>NUCLEOTIDE SEQUENCE</scope>
    <source>
        <strain evidence="9">NBRC 109515</strain>
    </source>
</reference>
<organism evidence="9 10">
    <name type="scientific">Sinosporangium siamense</name>
    <dbReference type="NCBI Taxonomy" id="1367973"/>
    <lineage>
        <taxon>Bacteria</taxon>
        <taxon>Bacillati</taxon>
        <taxon>Actinomycetota</taxon>
        <taxon>Actinomycetes</taxon>
        <taxon>Streptosporangiales</taxon>
        <taxon>Streptosporangiaceae</taxon>
        <taxon>Sinosporangium</taxon>
    </lineage>
</organism>
<evidence type="ECO:0000256" key="2">
    <source>
        <dbReference type="ARBA" id="ARBA00022475"/>
    </source>
</evidence>
<dbReference type="CDD" id="cd06853">
    <property type="entry name" value="GT_WecA_like"/>
    <property type="match status" value="1"/>
</dbReference>
<dbReference type="InterPro" id="IPR018480">
    <property type="entry name" value="PNAcMuramoyl-5peptid_Trfase_CS"/>
</dbReference>
<evidence type="ECO:0000313" key="9">
    <source>
        <dbReference type="EMBL" id="GII91626.1"/>
    </source>
</evidence>
<feature type="binding site" evidence="7">
    <location>
        <position position="159"/>
    </location>
    <ligand>
        <name>Mg(2+)</name>
        <dbReference type="ChEBI" id="CHEBI:18420"/>
    </ligand>
</feature>
<feature type="transmembrane region" description="Helical" evidence="8">
    <location>
        <begin position="77"/>
        <end position="96"/>
    </location>
</feature>
<keyword evidence="3 9" id="KW-0808">Transferase</keyword>
<protein>
    <submittedName>
        <fullName evidence="9">Undecaprenyl-phosphate alpha-N-acetylglucosaminyl 1-phosphate transferase</fullName>
    </submittedName>
</protein>
<feature type="transmembrane region" description="Helical" evidence="8">
    <location>
        <begin position="48"/>
        <end position="65"/>
    </location>
</feature>
<comment type="cofactor">
    <cofactor evidence="7">
        <name>Mg(2+)</name>
        <dbReference type="ChEBI" id="CHEBI:18420"/>
    </cofactor>
</comment>
<feature type="transmembrane region" description="Helical" evidence="8">
    <location>
        <begin position="340"/>
        <end position="358"/>
    </location>
</feature>
<dbReference type="AlphaFoldDB" id="A0A919RCY0"/>
<name>A0A919RCY0_9ACTN</name>
<dbReference type="GO" id="GO:0044038">
    <property type="term" value="P:cell wall macromolecule biosynthetic process"/>
    <property type="evidence" value="ECO:0007669"/>
    <property type="project" value="TreeGrafter"/>
</dbReference>
<evidence type="ECO:0000256" key="5">
    <source>
        <dbReference type="ARBA" id="ARBA00022989"/>
    </source>
</evidence>
<keyword evidence="7" id="KW-0479">Metal-binding</keyword>
<evidence type="ECO:0000256" key="4">
    <source>
        <dbReference type="ARBA" id="ARBA00022692"/>
    </source>
</evidence>
<dbReference type="Proteomes" id="UP000606172">
    <property type="component" value="Unassembled WGS sequence"/>
</dbReference>
<gene>
    <name evidence="9" type="ORF">Ssi02_18570</name>
</gene>
<proteinExistence type="predicted"/>
<evidence type="ECO:0000256" key="7">
    <source>
        <dbReference type="PIRSR" id="PIRSR600715-1"/>
    </source>
</evidence>
<evidence type="ECO:0000256" key="3">
    <source>
        <dbReference type="ARBA" id="ARBA00022679"/>
    </source>
</evidence>
<accession>A0A919RCY0</accession>
<dbReference type="GO" id="GO:0016780">
    <property type="term" value="F:phosphotransferase activity, for other substituted phosphate groups"/>
    <property type="evidence" value="ECO:0007669"/>
    <property type="project" value="InterPro"/>
</dbReference>
<feature type="transmembrane region" description="Helical" evidence="8">
    <location>
        <begin position="192"/>
        <end position="213"/>
    </location>
</feature>
<evidence type="ECO:0000256" key="8">
    <source>
        <dbReference type="SAM" id="Phobius"/>
    </source>
</evidence>
<feature type="transmembrane region" description="Helical" evidence="8">
    <location>
        <begin position="140"/>
        <end position="160"/>
    </location>
</feature>
<comment type="subcellular location">
    <subcellularLocation>
        <location evidence="1">Cell membrane</location>
        <topology evidence="1">Multi-pass membrane protein</topology>
    </subcellularLocation>
</comment>
<keyword evidence="2" id="KW-1003">Cell membrane</keyword>
<dbReference type="GO" id="GO:0009103">
    <property type="term" value="P:lipopolysaccharide biosynthetic process"/>
    <property type="evidence" value="ECO:0007669"/>
    <property type="project" value="TreeGrafter"/>
</dbReference>
<keyword evidence="4 8" id="KW-0812">Transmembrane</keyword>
<dbReference type="Pfam" id="PF00953">
    <property type="entry name" value="Glycos_transf_4"/>
    <property type="match status" value="1"/>
</dbReference>
<feature type="transmembrane region" description="Helical" evidence="8">
    <location>
        <begin position="315"/>
        <end position="334"/>
    </location>
</feature>
<dbReference type="PANTHER" id="PTHR22926">
    <property type="entry name" value="PHOSPHO-N-ACETYLMURAMOYL-PENTAPEPTIDE-TRANSFERASE"/>
    <property type="match status" value="1"/>
</dbReference>
<keyword evidence="6 8" id="KW-0472">Membrane</keyword>
<dbReference type="EMBL" id="BOOW01000010">
    <property type="protein sequence ID" value="GII91626.1"/>
    <property type="molecule type" value="Genomic_DNA"/>
</dbReference>
<evidence type="ECO:0000256" key="1">
    <source>
        <dbReference type="ARBA" id="ARBA00004651"/>
    </source>
</evidence>